<organism evidence="1 2">
    <name type="scientific">Acinetobacter defluvii</name>
    <dbReference type="NCBI Taxonomy" id="1871111"/>
    <lineage>
        <taxon>Bacteria</taxon>
        <taxon>Pseudomonadati</taxon>
        <taxon>Pseudomonadota</taxon>
        <taxon>Gammaproteobacteria</taxon>
        <taxon>Moraxellales</taxon>
        <taxon>Moraxellaceae</taxon>
        <taxon>Acinetobacter</taxon>
    </lineage>
</organism>
<evidence type="ECO:0000313" key="1">
    <source>
        <dbReference type="EMBL" id="AWL28966.1"/>
    </source>
</evidence>
<dbReference type="AlphaFoldDB" id="A0A2S2FDB3"/>
<proteinExistence type="predicted"/>
<name>A0A2S2FDB3_9GAMM</name>
<dbReference type="OrthoDB" id="8477619at2"/>
<dbReference type="KEGG" id="adv:DJ533_10515"/>
<reference evidence="1" key="1">
    <citation type="submission" date="2019-08" db="EMBL/GenBank/DDBJ databases">
        <title>The complete genome of Acinetobacter defluvii strain WCHAD010030.</title>
        <authorList>
            <person name="Hu Y."/>
            <person name="Qin J."/>
            <person name="Feng Y."/>
            <person name="Zong Z."/>
        </authorList>
    </citation>
    <scope>NUCLEOTIDE SEQUENCE</scope>
    <source>
        <strain evidence="1">WCHA30</strain>
    </source>
</reference>
<dbReference type="Proteomes" id="UP000245977">
    <property type="component" value="Chromosome"/>
</dbReference>
<keyword evidence="2" id="KW-1185">Reference proteome</keyword>
<evidence type="ECO:0000313" key="2">
    <source>
        <dbReference type="Proteomes" id="UP000245977"/>
    </source>
</evidence>
<dbReference type="EMBL" id="CP029397">
    <property type="protein sequence ID" value="AWL28966.1"/>
    <property type="molecule type" value="Genomic_DNA"/>
</dbReference>
<dbReference type="RefSeq" id="WP_065995046.1">
    <property type="nucleotide sequence ID" value="NZ_CP029397.2"/>
</dbReference>
<sequence>MPIETNNLVIYKSERLSDTADGGGKYSGQQLVDGQSNNLFNDISELDRTMGDVSMRKIFPAVTTNDTDALMGATVFISELPEDPNVSATLFSTKDWIDERQSAQNRVESYLAKGGQAVGLPLDTHWKGMKILQTVMFPSETELSAGNSFVIISNEGKALEFEQYVRITKVETRIAKMIVDGKEVEYKVATYTLNDPLLMDFVGVSVKQWYNGEKSTSILRETLVADTGNYYSSTGVADDVNVGTYTVNAKSMFTQLIPAAQSETPIIDVNANSENMTLIAGNNGTISASYPTNIGENQNLYLASSVMPGTVAFSLFNQSITDQGGILKNSNGIQVGTIDYQRGLIRWTQSAGTGNTTLNITFKPASAPVQPYHSYALPVTQNNQSANWTGVITPIPAPGSLTISYMAQGKFYVLKDDGSGMLKGASSSFGSGTISYETGSWLLTTGYLPDVDTPILLLWGTPITTFIRSNLAVQPAAFEFDLGTPEHSLENAWVSGLTVKWLLEGVEKTATTSGNKFTGDATGTFNPFNNTGRLVPNRLPQKGTVFNFEFNFSTSSKADITNIVPDSANKLTFSLPSGTKQPGSIHLSIPLTAENGLEREHLNVFDIPVNDTTGNLVDSNGTVFGTVNYTTNQVVITPVLMAKEFTQVYIANRYSTAVYASA</sequence>
<dbReference type="STRING" id="1871111.GCA_001704615_01168"/>
<accession>A0A2S2FDB3</accession>
<protein>
    <submittedName>
        <fullName evidence="1">Uncharacterized protein</fullName>
    </submittedName>
</protein>
<gene>
    <name evidence="1" type="ORF">DJ533_10515</name>
</gene>